<dbReference type="Gene3D" id="1.10.10.800">
    <property type="match status" value="1"/>
</dbReference>
<dbReference type="GO" id="GO:0052689">
    <property type="term" value="F:carboxylic ester hydrolase activity"/>
    <property type="evidence" value="ECO:0007669"/>
    <property type="project" value="UniProtKB-ARBA"/>
</dbReference>
<dbReference type="InterPro" id="IPR029058">
    <property type="entry name" value="AB_hydrolase_fold"/>
</dbReference>
<dbReference type="InterPro" id="IPR050261">
    <property type="entry name" value="FrsA_esterase"/>
</dbReference>
<evidence type="ECO:0000259" key="3">
    <source>
        <dbReference type="Pfam" id="PF00561"/>
    </source>
</evidence>
<dbReference type="OrthoDB" id="217645at2"/>
<evidence type="ECO:0000256" key="1">
    <source>
        <dbReference type="ARBA" id="ARBA00022801"/>
    </source>
</evidence>
<dbReference type="PANTHER" id="PTHR22946">
    <property type="entry name" value="DIENELACTONE HYDROLASE DOMAIN-CONTAINING PROTEIN-RELATED"/>
    <property type="match status" value="1"/>
</dbReference>
<dbReference type="Proteomes" id="UP000193083">
    <property type="component" value="Unassembled WGS sequence"/>
</dbReference>
<evidence type="ECO:0000313" key="4">
    <source>
        <dbReference type="EMBL" id="SMH46763.1"/>
    </source>
</evidence>
<name>A0A1X7P8T5_9HYPH</name>
<keyword evidence="5" id="KW-1185">Reference proteome</keyword>
<dbReference type="AlphaFoldDB" id="A0A1X7P8T5"/>
<comment type="similarity">
    <text evidence="2">Belongs to the AB hydrolase superfamily. FUS2 hydrolase family.</text>
</comment>
<accession>A0A1X7P8T5</accession>
<dbReference type="PANTHER" id="PTHR22946:SF9">
    <property type="entry name" value="POLYKETIDE TRANSFERASE AF380"/>
    <property type="match status" value="1"/>
</dbReference>
<dbReference type="InterPro" id="IPR000073">
    <property type="entry name" value="AB_hydrolase_1"/>
</dbReference>
<feature type="domain" description="AB hydrolase-1" evidence="3">
    <location>
        <begin position="30"/>
        <end position="274"/>
    </location>
</feature>
<evidence type="ECO:0000256" key="2">
    <source>
        <dbReference type="ARBA" id="ARBA00038115"/>
    </source>
</evidence>
<dbReference type="EMBL" id="FXBL01000004">
    <property type="protein sequence ID" value="SMH46763.1"/>
    <property type="molecule type" value="Genomic_DNA"/>
</dbReference>
<organism evidence="4 5">
    <name type="scientific">Mesorhizobium australicum</name>
    <dbReference type="NCBI Taxonomy" id="536018"/>
    <lineage>
        <taxon>Bacteria</taxon>
        <taxon>Pseudomonadati</taxon>
        <taxon>Pseudomonadota</taxon>
        <taxon>Alphaproteobacteria</taxon>
        <taxon>Hyphomicrobiales</taxon>
        <taxon>Phyllobacteriaceae</taxon>
        <taxon>Mesorhizobium</taxon>
    </lineage>
</organism>
<keyword evidence="1" id="KW-0378">Hydrolase</keyword>
<dbReference type="Gene3D" id="3.40.50.1820">
    <property type="entry name" value="alpha/beta hydrolase"/>
    <property type="match status" value="1"/>
</dbReference>
<dbReference type="Pfam" id="PF00561">
    <property type="entry name" value="Abhydrolase_1"/>
    <property type="match status" value="1"/>
</dbReference>
<gene>
    <name evidence="4" type="ORF">SAMN02982922_3410</name>
</gene>
<reference evidence="4 5" key="1">
    <citation type="submission" date="2017-04" db="EMBL/GenBank/DDBJ databases">
        <authorList>
            <person name="Afonso C.L."/>
            <person name="Miller P.J."/>
            <person name="Scott M.A."/>
            <person name="Spackman E."/>
            <person name="Goraichik I."/>
            <person name="Dimitrov K.M."/>
            <person name="Suarez D.L."/>
            <person name="Swayne D.E."/>
        </authorList>
    </citation>
    <scope>NUCLEOTIDE SEQUENCE [LARGE SCALE GENOMIC DNA]</scope>
    <source>
        <strain evidence="4 5">B5P</strain>
    </source>
</reference>
<sequence length="297" mass="32918">MRRDIEFRTEDGVTLRGWHYKAKGVDGPAPTVVMAHGFTATREIYLDSFAEVFSAAGLGVIVYDHRNFGVSDGSPRGHADPWAQINGYRDAITWAQTQSDVDPNRIGVWGSSYAGGHVLVVAALDRRVKCVVSQVPLTWGFETARRLIRGDHWAGLRAAFDGDRAARARGEAGAMMPVTAPEGQPCALPTADTYEFFIRFAEEHETNWKNEVTLHSIEMFTEYEPATYIARIAPTPLMVVVASGDHLTPFDMTARAYEQALEPKKLVVLPGGHFEAYTGEPFKISSAAQRDWFKQNL</sequence>
<protein>
    <recommendedName>
        <fullName evidence="3">AB hydrolase-1 domain-containing protein</fullName>
    </recommendedName>
</protein>
<dbReference type="SUPFAM" id="SSF53474">
    <property type="entry name" value="alpha/beta-Hydrolases"/>
    <property type="match status" value="1"/>
</dbReference>
<evidence type="ECO:0000313" key="5">
    <source>
        <dbReference type="Proteomes" id="UP000193083"/>
    </source>
</evidence>
<dbReference type="RefSeq" id="WP_085465238.1">
    <property type="nucleotide sequence ID" value="NZ_FXBL01000004.1"/>
</dbReference>
<proteinExistence type="inferred from homology"/>